<feature type="region of interest" description="Disordered" evidence="1">
    <location>
        <begin position="68"/>
        <end position="105"/>
    </location>
</feature>
<evidence type="ECO:0000313" key="2">
    <source>
        <dbReference type="EMBL" id="KAJ1728033.1"/>
    </source>
</evidence>
<dbReference type="AlphaFoldDB" id="A0A9W8CVI6"/>
<feature type="compositionally biased region" description="Low complexity" evidence="1">
    <location>
        <begin position="68"/>
        <end position="78"/>
    </location>
</feature>
<accession>A0A9W8CVI6</accession>
<keyword evidence="3" id="KW-1185">Reference proteome</keyword>
<evidence type="ECO:0000313" key="3">
    <source>
        <dbReference type="Proteomes" id="UP001143981"/>
    </source>
</evidence>
<proteinExistence type="predicted"/>
<comment type="caution">
    <text evidence="2">The sequence shown here is derived from an EMBL/GenBank/DDBJ whole genome shotgun (WGS) entry which is preliminary data.</text>
</comment>
<name>A0A9W8CVI6_9FUNG</name>
<organism evidence="2 3">
    <name type="scientific">Coemansia biformis</name>
    <dbReference type="NCBI Taxonomy" id="1286918"/>
    <lineage>
        <taxon>Eukaryota</taxon>
        <taxon>Fungi</taxon>
        <taxon>Fungi incertae sedis</taxon>
        <taxon>Zoopagomycota</taxon>
        <taxon>Kickxellomycotina</taxon>
        <taxon>Kickxellomycetes</taxon>
        <taxon>Kickxellales</taxon>
        <taxon>Kickxellaceae</taxon>
        <taxon>Coemansia</taxon>
    </lineage>
</organism>
<dbReference type="Proteomes" id="UP001143981">
    <property type="component" value="Unassembled WGS sequence"/>
</dbReference>
<sequence length="128" mass="13880">MKEASGAIQDLMRDTARLLDQACKINAYFLQLDTSASSESTMPLLASLEQSRAQYRASLAHVRSVTAAAEASSPAGADDAGGSGGRLSDLQRERDSLREESCAKSEEMRRLLDCMRQIQLTSAQLVQL</sequence>
<feature type="compositionally biased region" description="Basic and acidic residues" evidence="1">
    <location>
        <begin position="89"/>
        <end position="105"/>
    </location>
</feature>
<evidence type="ECO:0000256" key="1">
    <source>
        <dbReference type="SAM" id="MobiDB-lite"/>
    </source>
</evidence>
<reference evidence="2" key="1">
    <citation type="submission" date="2022-07" db="EMBL/GenBank/DDBJ databases">
        <title>Phylogenomic reconstructions and comparative analyses of Kickxellomycotina fungi.</title>
        <authorList>
            <person name="Reynolds N.K."/>
            <person name="Stajich J.E."/>
            <person name="Barry K."/>
            <person name="Grigoriev I.V."/>
            <person name="Crous P."/>
            <person name="Smith M.E."/>
        </authorList>
    </citation>
    <scope>NUCLEOTIDE SEQUENCE</scope>
    <source>
        <strain evidence="2">BCRC 34381</strain>
    </source>
</reference>
<gene>
    <name evidence="2" type="ORF">LPJ61_004255</name>
</gene>
<protein>
    <submittedName>
        <fullName evidence="2">Uncharacterized protein</fullName>
    </submittedName>
</protein>
<dbReference type="EMBL" id="JANBOI010000912">
    <property type="protein sequence ID" value="KAJ1728033.1"/>
    <property type="molecule type" value="Genomic_DNA"/>
</dbReference>
<dbReference type="OrthoDB" id="5536370at2759"/>